<organism evidence="1 2">
    <name type="scientific">candidate division TA06 bacterium</name>
    <dbReference type="NCBI Taxonomy" id="2250710"/>
    <lineage>
        <taxon>Bacteria</taxon>
        <taxon>Bacteria division TA06</taxon>
    </lineage>
</organism>
<dbReference type="PIRSF" id="PIRSF035652">
    <property type="entry name" value="CHP02436"/>
    <property type="match status" value="1"/>
</dbReference>
<dbReference type="InterPro" id="IPR036583">
    <property type="entry name" value="23S_rRNA_IVS_sf"/>
</dbReference>
<gene>
    <name evidence="1" type="ORF">HY768_05135</name>
</gene>
<accession>A0A933IDR6</accession>
<dbReference type="SUPFAM" id="SSF158446">
    <property type="entry name" value="IVS-encoded protein-like"/>
    <property type="match status" value="1"/>
</dbReference>
<name>A0A933IDR6_UNCT6</name>
<proteinExistence type="predicted"/>
<protein>
    <submittedName>
        <fullName evidence="1">Four helix bundle protein</fullName>
    </submittedName>
</protein>
<dbReference type="Gene3D" id="1.20.1440.60">
    <property type="entry name" value="23S rRNA-intervening sequence"/>
    <property type="match status" value="1"/>
</dbReference>
<dbReference type="Pfam" id="PF05635">
    <property type="entry name" value="23S_rRNA_IVP"/>
    <property type="match status" value="1"/>
</dbReference>
<dbReference type="NCBIfam" id="TIGR02436">
    <property type="entry name" value="four helix bundle protein"/>
    <property type="match status" value="1"/>
</dbReference>
<dbReference type="InterPro" id="IPR012657">
    <property type="entry name" value="23S_rRNA-intervening_sequence"/>
</dbReference>
<dbReference type="EMBL" id="JACQXR010000062">
    <property type="protein sequence ID" value="MBI4726593.1"/>
    <property type="molecule type" value="Genomic_DNA"/>
</dbReference>
<comment type="caution">
    <text evidence="1">The sequence shown here is derived from an EMBL/GenBank/DDBJ whole genome shotgun (WGS) entry which is preliminary data.</text>
</comment>
<dbReference type="PANTHER" id="PTHR38471:SF2">
    <property type="entry name" value="FOUR HELIX BUNDLE PROTEIN"/>
    <property type="match status" value="1"/>
</dbReference>
<dbReference type="PANTHER" id="PTHR38471">
    <property type="entry name" value="FOUR HELIX BUNDLE PROTEIN"/>
    <property type="match status" value="1"/>
</dbReference>
<sequence>MVDLKLRTKRYALQIINLYCKLPKSDIGKILGKQMLRSGTSVGANYREATRARSTREFCSKANISLQELDETGYWLELISESGTISAPEAQSAWDETSELTAIFVTMIKNAKAKRSRPSI</sequence>
<evidence type="ECO:0000313" key="1">
    <source>
        <dbReference type="EMBL" id="MBI4726593.1"/>
    </source>
</evidence>
<dbReference type="AlphaFoldDB" id="A0A933IDR6"/>
<evidence type="ECO:0000313" key="2">
    <source>
        <dbReference type="Proteomes" id="UP000736328"/>
    </source>
</evidence>
<dbReference type="Proteomes" id="UP000736328">
    <property type="component" value="Unassembled WGS sequence"/>
</dbReference>
<reference evidence="1" key="1">
    <citation type="submission" date="2020-07" db="EMBL/GenBank/DDBJ databases">
        <title>Huge and variable diversity of episymbiotic CPR bacteria and DPANN archaea in groundwater ecosystems.</title>
        <authorList>
            <person name="He C.Y."/>
            <person name="Keren R."/>
            <person name="Whittaker M."/>
            <person name="Farag I.F."/>
            <person name="Doudna J."/>
            <person name="Cate J.H.D."/>
            <person name="Banfield J.F."/>
        </authorList>
    </citation>
    <scope>NUCLEOTIDE SEQUENCE</scope>
    <source>
        <strain evidence="1">NC_groundwater_1520_Pr4_B-0.1um_53_5</strain>
    </source>
</reference>